<feature type="domain" description="Electron transfer flavoprotein alpha/beta-subunit N-terminal" evidence="12">
    <location>
        <begin position="1010"/>
        <end position="1190"/>
    </location>
</feature>
<feature type="transmembrane region" description="Helical" evidence="11">
    <location>
        <begin position="676"/>
        <end position="697"/>
    </location>
</feature>
<comment type="similarity">
    <text evidence="3">Belongs to the ETF alpha-subunit/FixB family.</text>
</comment>
<dbReference type="InterPro" id="IPR014731">
    <property type="entry name" value="ETF_asu_C"/>
</dbReference>
<dbReference type="GO" id="GO:0005759">
    <property type="term" value="C:mitochondrial matrix"/>
    <property type="evidence" value="ECO:0007669"/>
    <property type="project" value="UniProtKB-SubCell"/>
</dbReference>
<evidence type="ECO:0000256" key="5">
    <source>
        <dbReference type="ARBA" id="ARBA00022448"/>
    </source>
</evidence>
<dbReference type="InterPro" id="IPR018206">
    <property type="entry name" value="ETF_asu_C_CS"/>
</dbReference>
<dbReference type="Pfam" id="PF02714">
    <property type="entry name" value="RSN1_7TM"/>
    <property type="match status" value="1"/>
</dbReference>
<dbReference type="CDD" id="cd01715">
    <property type="entry name" value="ETF_alpha"/>
    <property type="match status" value="1"/>
</dbReference>
<dbReference type="EMBL" id="JABMIG020000126">
    <property type="protein sequence ID" value="KAL3790525.1"/>
    <property type="molecule type" value="Genomic_DNA"/>
</dbReference>
<proteinExistence type="inferred from homology"/>
<keyword evidence="8" id="KW-0274">FAD</keyword>
<gene>
    <name evidence="13" type="ORF">HJC23_007674</name>
</gene>
<protein>
    <recommendedName>
        <fullName evidence="12">Electron transfer flavoprotein alpha/beta-subunit N-terminal domain-containing protein</fullName>
    </recommendedName>
</protein>
<feature type="transmembrane region" description="Helical" evidence="11">
    <location>
        <begin position="210"/>
        <end position="229"/>
    </location>
</feature>
<dbReference type="SMART" id="SM00893">
    <property type="entry name" value="ETF"/>
    <property type="match status" value="1"/>
</dbReference>
<dbReference type="InterPro" id="IPR032880">
    <property type="entry name" value="CSC1/OSCA1-like_N"/>
</dbReference>
<dbReference type="Proteomes" id="UP001516023">
    <property type="component" value="Unassembled WGS sequence"/>
</dbReference>
<feature type="transmembrane region" description="Helical" evidence="11">
    <location>
        <begin position="586"/>
        <end position="613"/>
    </location>
</feature>
<comment type="similarity">
    <text evidence="4">Belongs to the CSC1 (TC 1.A.17) family.</text>
</comment>
<dbReference type="Gene3D" id="3.40.50.620">
    <property type="entry name" value="HUPs"/>
    <property type="match status" value="1"/>
</dbReference>
<organism evidence="13 14">
    <name type="scientific">Cyclotella cryptica</name>
    <dbReference type="NCBI Taxonomy" id="29204"/>
    <lineage>
        <taxon>Eukaryota</taxon>
        <taxon>Sar</taxon>
        <taxon>Stramenopiles</taxon>
        <taxon>Ochrophyta</taxon>
        <taxon>Bacillariophyta</taxon>
        <taxon>Coscinodiscophyceae</taxon>
        <taxon>Thalassiosirophycidae</taxon>
        <taxon>Stephanodiscales</taxon>
        <taxon>Stephanodiscaceae</taxon>
        <taxon>Cyclotella</taxon>
    </lineage>
</organism>
<keyword evidence="14" id="KW-1185">Reference proteome</keyword>
<evidence type="ECO:0000259" key="12">
    <source>
        <dbReference type="SMART" id="SM00893"/>
    </source>
</evidence>
<dbReference type="PANTHER" id="PTHR13018">
    <property type="entry name" value="PROBABLE MEMBRANE PROTEIN DUF221-RELATED"/>
    <property type="match status" value="1"/>
</dbReference>
<dbReference type="FunFam" id="3.40.50.1220:FF:000001">
    <property type="entry name" value="Electron transfer flavoprotein, alpha subunit"/>
    <property type="match status" value="1"/>
</dbReference>
<dbReference type="SUPFAM" id="SSF52467">
    <property type="entry name" value="DHS-like NAD/FAD-binding domain"/>
    <property type="match status" value="1"/>
</dbReference>
<accession>A0ABD3PQW1</accession>
<dbReference type="PANTHER" id="PTHR13018:SF5">
    <property type="entry name" value="RE44586P"/>
    <property type="match status" value="1"/>
</dbReference>
<evidence type="ECO:0000256" key="3">
    <source>
        <dbReference type="ARBA" id="ARBA00005817"/>
    </source>
</evidence>
<evidence type="ECO:0000256" key="10">
    <source>
        <dbReference type="ARBA" id="ARBA00023136"/>
    </source>
</evidence>
<evidence type="ECO:0000313" key="14">
    <source>
        <dbReference type="Proteomes" id="UP001516023"/>
    </source>
</evidence>
<feature type="transmembrane region" description="Helical" evidence="11">
    <location>
        <begin position="743"/>
        <end position="775"/>
    </location>
</feature>
<feature type="transmembrane region" description="Helical" evidence="11">
    <location>
        <begin position="545"/>
        <end position="566"/>
    </location>
</feature>
<evidence type="ECO:0000256" key="1">
    <source>
        <dbReference type="ARBA" id="ARBA00004141"/>
    </source>
</evidence>
<evidence type="ECO:0000256" key="6">
    <source>
        <dbReference type="ARBA" id="ARBA00022630"/>
    </source>
</evidence>
<feature type="transmembrane region" description="Helical" evidence="11">
    <location>
        <begin position="165"/>
        <end position="185"/>
    </location>
</feature>
<dbReference type="GO" id="GO:0016020">
    <property type="term" value="C:membrane"/>
    <property type="evidence" value="ECO:0007669"/>
    <property type="project" value="UniProtKB-SubCell"/>
</dbReference>
<evidence type="ECO:0000313" key="13">
    <source>
        <dbReference type="EMBL" id="KAL3790525.1"/>
    </source>
</evidence>
<evidence type="ECO:0000256" key="4">
    <source>
        <dbReference type="ARBA" id="ARBA00007779"/>
    </source>
</evidence>
<dbReference type="Pfam" id="PF13967">
    <property type="entry name" value="RSN1_TM"/>
    <property type="match status" value="1"/>
</dbReference>
<keyword evidence="9 11" id="KW-1133">Transmembrane helix</keyword>
<name>A0ABD3PQW1_9STRA</name>
<dbReference type="InterPro" id="IPR027815">
    <property type="entry name" value="CSC1/OSCA1-like_cyt"/>
</dbReference>
<dbReference type="PROSITE" id="PS00696">
    <property type="entry name" value="ETF_ALPHA"/>
    <property type="match status" value="1"/>
</dbReference>
<sequence>MNQQQIEFQQQQQPGYYVDNQQQQFEQNVQSMFGIGQQSPNEMAGYNYNDPYYDPYAMPRTKDVDTSAFLTALCFNAIVFVILMGSYELFKRWFPSVYSPRNITKTPTSPIEGGGVGTSSSPSAAVNMDGRIPLGWVQGVARASWSAVRNSGGLDSYMFLRYVRLCFSITFTSAIWGMVVLWPVYASSDGGAEGWYFLSMANVSQGSAKLWAPTVFIWLQTFYVLFLMNEEYKHYLECRVDFLARGEGMVTCQQHMYSLIVERIPHELRSDRALYDYFNRLFPGKVHSAAVVLNLPDLERVSQNRKRVLRRLEKSMVRLEVTGKRPFHVVGRKRIRCCGIESAPIFSGFGGRTASPNDLNNISDPKKGERVDSINYYTRKLTVINEKLAKMQHEKIEFAQRGNDQVRASWISDAIGRVSTAAGTTFETHPDGDDLLSGFRTRRRKPLLFVILDRLGVDFICGGLNFIQQNIDEVVDSVVGATMSSTGFITFKDLQTVTCAVKTPLFDKPDVLVVSMAPEPRDLIWENAHVNLGWSKGREWTANMLLGLGAILWSIPVASIQALATADQIATVPGMAWISTLNGGSVAGFVNGYLPVVLLLLIIMILPGIFYAVALHYEDRKTQSDIQKSIIGRYFYYQIANIYVTVTAGSILESLGEIIEHPSNVLAILGKSLPNVVGYFATFIMTKILAGLPLILLRGGALLRTIFIRLCFRQKYLTPSEVDEALHPENWSQILYGWEYPNLLLVIVICFTYSCISPVILPVGAAFFLGAWLVYKTQILTVYRPSYESGGTMFPMACHRTLIGLVCGQLTLIGYTVMREGFYQVSSKVLHWLCTGDSVANRPFPLCIDCSVALTFYILFPVRSLSRFPLPLIAIKMMNVFKNLYVAPGTCISIERAVELDARRNVYTSFSPDVYRQPVLTEKMAEPQIPRSLFSSTIAVGSGSNLQLGAVRDRHIQFSNFSHSPLPLPIVIFSTPLTLLHTTINTMLSALRRTTQLRPLATISLRANSTLVVAEPTADSSLAPSTLSAITAATKLHSGPISLLTFSPASTVPSSVSSVIHAETEGKSCLLAETVSNAVVAANDKYGYSHVVCAGTKFGSNYLGRVGAMLGVSPVSDVVEVISGDTFVRPLYAGNALAKVISNDSLKLLSIRSTSFEKATATNEASNIEPLNLPPNELTEWLLESVSKSERPDLGSASVVISGGRGMKNGENFILLEKLADKLGGAVGASRAAVDAGFVPNDLQVGQTGKVVAPDLYIAVGISGAIQHLSGMKDSKTIVAINKDKEAPIFQVADYGLVADLFEAVPELTEKL</sequence>
<dbReference type="InterPro" id="IPR014730">
    <property type="entry name" value="ETF_a/b_N"/>
</dbReference>
<dbReference type="InterPro" id="IPR033947">
    <property type="entry name" value="ETF_alpha_N"/>
</dbReference>
<keyword evidence="7 11" id="KW-0812">Transmembrane</keyword>
<evidence type="ECO:0000256" key="11">
    <source>
        <dbReference type="SAM" id="Phobius"/>
    </source>
</evidence>
<evidence type="ECO:0000256" key="8">
    <source>
        <dbReference type="ARBA" id="ARBA00022827"/>
    </source>
</evidence>
<evidence type="ECO:0000256" key="9">
    <source>
        <dbReference type="ARBA" id="ARBA00022989"/>
    </source>
</evidence>
<dbReference type="InterPro" id="IPR029035">
    <property type="entry name" value="DHS-like_NAD/FAD-binding_dom"/>
</dbReference>
<dbReference type="Pfam" id="PF14703">
    <property type="entry name" value="PHM7_cyt"/>
    <property type="match status" value="1"/>
</dbReference>
<evidence type="ECO:0000256" key="7">
    <source>
        <dbReference type="ARBA" id="ARBA00022692"/>
    </source>
</evidence>
<feature type="transmembrane region" description="Helical" evidence="11">
    <location>
        <begin position="68"/>
        <end position="90"/>
    </location>
</feature>
<keyword evidence="10 11" id="KW-0472">Membrane</keyword>
<evidence type="ECO:0000256" key="2">
    <source>
        <dbReference type="ARBA" id="ARBA00004305"/>
    </source>
</evidence>
<dbReference type="Pfam" id="PF00766">
    <property type="entry name" value="ETF_alpha"/>
    <property type="match status" value="1"/>
</dbReference>
<comment type="caution">
    <text evidence="13">The sequence shown here is derived from an EMBL/GenBank/DDBJ whole genome shotgun (WGS) entry which is preliminary data.</text>
</comment>
<dbReference type="Pfam" id="PF01012">
    <property type="entry name" value="ETF"/>
    <property type="match status" value="1"/>
</dbReference>
<keyword evidence="5" id="KW-0813">Transport</keyword>
<dbReference type="Gene3D" id="3.40.50.1220">
    <property type="entry name" value="TPP-binding domain"/>
    <property type="match status" value="1"/>
</dbReference>
<reference evidence="13 14" key="1">
    <citation type="journal article" date="2020" name="G3 (Bethesda)">
        <title>Improved Reference Genome for Cyclotella cryptica CCMP332, a Model for Cell Wall Morphogenesis, Salinity Adaptation, and Lipid Production in Diatoms (Bacillariophyta).</title>
        <authorList>
            <person name="Roberts W.R."/>
            <person name="Downey K.M."/>
            <person name="Ruck E.C."/>
            <person name="Traller J.C."/>
            <person name="Alverson A.J."/>
        </authorList>
    </citation>
    <scope>NUCLEOTIDE SEQUENCE [LARGE SCALE GENOMIC DNA]</scope>
    <source>
        <strain evidence="13 14">CCMP332</strain>
    </source>
</reference>
<feature type="transmembrane region" description="Helical" evidence="11">
    <location>
        <begin position="634"/>
        <end position="656"/>
    </location>
</feature>
<dbReference type="SUPFAM" id="SSF52402">
    <property type="entry name" value="Adenine nucleotide alpha hydrolases-like"/>
    <property type="match status" value="1"/>
</dbReference>
<keyword evidence="6" id="KW-0285">Flavoprotein</keyword>
<comment type="subcellular location">
    <subcellularLocation>
        <location evidence="1">Membrane</location>
        <topology evidence="1">Multi-pass membrane protein</topology>
    </subcellularLocation>
    <subcellularLocation>
        <location evidence="2">Mitochondrion matrix</location>
    </subcellularLocation>
</comment>
<dbReference type="InterPro" id="IPR003864">
    <property type="entry name" value="CSC1/OSCA1-like_7TM"/>
</dbReference>
<dbReference type="InterPro" id="IPR014729">
    <property type="entry name" value="Rossmann-like_a/b/a_fold"/>
</dbReference>
<dbReference type="InterPro" id="IPR045122">
    <property type="entry name" value="Csc1-like"/>
</dbReference>